<dbReference type="OrthoDB" id="4431645at2759"/>
<sequence length="602" mass="67736">MADQLQEWKQHFGIGDDAFIVLKYLMSTKMGEESPTNPKDPFLQALEPWIQRFNISDNAVTVLEYLLYKQKLNAVEFGTHDWNTSPSYVAPPARDSYSLDTSQLGNSASDAYISTMRAAGVSDVQTFDQATIGQATFLADWPFSDIAALQTLGQGLGYQADFHAFPDDHHNFGGPPTSQTFLEPSSSAAMTLVPGISEGFCGPVHEAVSKEVGKGKPCIRCWLEKRKCDGDDAQLCSRCMSTGVSLSQSVCIRVRFADEAIFSKLLLKHEVSGPMVSINCRKFCPTSVDQTTIFWKDKTGWKGIPTSAYCLKSAPYLHGYIDEYVSYYLRTISRESSCLGLLFRIASMCVKEPLIQHSLRLWVATRLLVKGWYIHGDEKLEMTEVTQPSSPLYGTVPVPRVLQNQLDHALEDYIVLCEALFLRNLQNVIKRRDRSQWVVIFLALTIMLNVLERDVWRLLYWIRHPAEANAWRHPSRPCTLVAKNIYLSNLMLSHFRSATGGQSPLALGWSDSSIATLVDGNEHIINAMIQLRSYITYFGGMCQYAEDIGLALMQTEPLRDMKGYHKYEEANDSSLDFTLSLLPFSRDYFAQLGDFVGDGQFR</sequence>
<protein>
    <recommendedName>
        <fullName evidence="3">Zn(2)-C6 fungal-type domain-containing protein</fullName>
    </recommendedName>
</protein>
<reference evidence="1 2" key="1">
    <citation type="submission" date="2015-08" db="EMBL/GenBank/DDBJ databases">
        <title>Emmonsia species relationships and genome sequence.</title>
        <authorList>
            <person name="Cuomo C.A."/>
            <person name="Schwartz I.S."/>
            <person name="Kenyon C."/>
            <person name="De Hoog G.S."/>
            <person name="Govender N.P."/>
            <person name="Botha A."/>
            <person name="Moreno L."/>
            <person name="De Vries M."/>
            <person name="Munoz J.F."/>
            <person name="Stielow J.B."/>
        </authorList>
    </citation>
    <scope>NUCLEOTIDE SEQUENCE [LARGE SCALE GENOMIC DNA]</scope>
    <source>
        <strain evidence="1 2">EI222</strain>
    </source>
</reference>
<organism evidence="1 2">
    <name type="scientific">Blastomyces percursus</name>
    <dbReference type="NCBI Taxonomy" id="1658174"/>
    <lineage>
        <taxon>Eukaryota</taxon>
        <taxon>Fungi</taxon>
        <taxon>Dikarya</taxon>
        <taxon>Ascomycota</taxon>
        <taxon>Pezizomycotina</taxon>
        <taxon>Eurotiomycetes</taxon>
        <taxon>Eurotiomycetidae</taxon>
        <taxon>Onygenales</taxon>
        <taxon>Ajellomycetaceae</taxon>
        <taxon>Blastomyces</taxon>
    </lineage>
</organism>
<dbReference type="STRING" id="1658174.A0A1J9R826"/>
<evidence type="ECO:0008006" key="3">
    <source>
        <dbReference type="Google" id="ProtNLM"/>
    </source>
</evidence>
<evidence type="ECO:0000313" key="2">
    <source>
        <dbReference type="Proteomes" id="UP000242791"/>
    </source>
</evidence>
<dbReference type="Proteomes" id="UP000242791">
    <property type="component" value="Unassembled WGS sequence"/>
</dbReference>
<accession>A0A1J9R826</accession>
<dbReference type="AlphaFoldDB" id="A0A1J9R826"/>
<dbReference type="PANTHER" id="PTHR35392">
    <property type="entry name" value="ZN(II)2CYS6 TRANSCRIPTION FACTOR (EUROFUNG)-RELATED-RELATED"/>
    <property type="match status" value="1"/>
</dbReference>
<dbReference type="PANTHER" id="PTHR35392:SF3">
    <property type="entry name" value="ZN(2)-C6 FUNGAL-TYPE DOMAIN-CONTAINING PROTEIN"/>
    <property type="match status" value="1"/>
</dbReference>
<dbReference type="EMBL" id="LGTZ01000003">
    <property type="protein sequence ID" value="OJD28531.1"/>
    <property type="molecule type" value="Genomic_DNA"/>
</dbReference>
<dbReference type="InterPro" id="IPR052973">
    <property type="entry name" value="Fungal_sec-metab_reg_TF"/>
</dbReference>
<keyword evidence="2" id="KW-1185">Reference proteome</keyword>
<proteinExistence type="predicted"/>
<gene>
    <name evidence="1" type="ORF">ACJ73_00058</name>
</gene>
<evidence type="ECO:0000313" key="1">
    <source>
        <dbReference type="EMBL" id="OJD28531.1"/>
    </source>
</evidence>
<name>A0A1J9R826_9EURO</name>
<dbReference type="VEuPathDB" id="FungiDB:ACJ73_00058"/>
<comment type="caution">
    <text evidence="1">The sequence shown here is derived from an EMBL/GenBank/DDBJ whole genome shotgun (WGS) entry which is preliminary data.</text>
</comment>